<protein>
    <submittedName>
        <fullName evidence="1">Uncharacterized protein</fullName>
    </submittedName>
</protein>
<dbReference type="AlphaFoldDB" id="A0AA38LYG3"/>
<organism evidence="1 2">
    <name type="scientific">Zophobas morio</name>
    <dbReference type="NCBI Taxonomy" id="2755281"/>
    <lineage>
        <taxon>Eukaryota</taxon>
        <taxon>Metazoa</taxon>
        <taxon>Ecdysozoa</taxon>
        <taxon>Arthropoda</taxon>
        <taxon>Hexapoda</taxon>
        <taxon>Insecta</taxon>
        <taxon>Pterygota</taxon>
        <taxon>Neoptera</taxon>
        <taxon>Endopterygota</taxon>
        <taxon>Coleoptera</taxon>
        <taxon>Polyphaga</taxon>
        <taxon>Cucujiformia</taxon>
        <taxon>Tenebrionidae</taxon>
        <taxon>Zophobas</taxon>
    </lineage>
</organism>
<sequence length="136" mass="15315">MDESLMKQCRVSDDGFRTVKLCCKGRNGRIGNDPTLTVPYQKATANYVPAAAVIHRWQALSGFIGRTGCVGGSISLGLKPGAQHRFALKTVVLEYRRGRWNSMCSGEMRRYMEEHQWRRRSTGLLLTLRHESVGSK</sequence>
<name>A0AA38LYG3_9CUCU</name>
<gene>
    <name evidence="1" type="ORF">Zmor_012189</name>
</gene>
<reference evidence="1" key="1">
    <citation type="journal article" date="2023" name="G3 (Bethesda)">
        <title>Whole genome assemblies of Zophobas morio and Tenebrio molitor.</title>
        <authorList>
            <person name="Kaur S."/>
            <person name="Stinson S.A."/>
            <person name="diCenzo G.C."/>
        </authorList>
    </citation>
    <scope>NUCLEOTIDE SEQUENCE</scope>
    <source>
        <strain evidence="1">QUZm001</strain>
    </source>
</reference>
<evidence type="ECO:0000313" key="2">
    <source>
        <dbReference type="Proteomes" id="UP001168821"/>
    </source>
</evidence>
<evidence type="ECO:0000313" key="1">
    <source>
        <dbReference type="EMBL" id="KAJ3615935.1"/>
    </source>
</evidence>
<comment type="caution">
    <text evidence="1">The sequence shown here is derived from an EMBL/GenBank/DDBJ whole genome shotgun (WGS) entry which is preliminary data.</text>
</comment>
<accession>A0AA38LYG3</accession>
<dbReference type="Proteomes" id="UP001168821">
    <property type="component" value="Unassembled WGS sequence"/>
</dbReference>
<dbReference type="EMBL" id="JALNTZ010003813">
    <property type="protein sequence ID" value="KAJ3615935.1"/>
    <property type="molecule type" value="Genomic_DNA"/>
</dbReference>
<keyword evidence="2" id="KW-1185">Reference proteome</keyword>
<proteinExistence type="predicted"/>